<gene>
    <name evidence="1" type="ORF">SAMN05216490_0919</name>
</gene>
<evidence type="ECO:0000313" key="1">
    <source>
        <dbReference type="EMBL" id="SDS30789.1"/>
    </source>
</evidence>
<dbReference type="STRING" id="652787.SAMN05216490_0919"/>
<dbReference type="EMBL" id="LT629740">
    <property type="protein sequence ID" value="SDS30789.1"/>
    <property type="molecule type" value="Genomic_DNA"/>
</dbReference>
<proteinExistence type="predicted"/>
<keyword evidence="2" id="KW-1185">Reference proteome</keyword>
<protein>
    <submittedName>
        <fullName evidence="1">Uncharacterized protein</fullName>
    </submittedName>
</protein>
<sequence>MLKAIRLLKEIGLAKNPYLCRNAIIGINNTDITMGKRL</sequence>
<organism evidence="1 2">
    <name type="scientific">Mucilaginibacter mallensis</name>
    <dbReference type="NCBI Taxonomy" id="652787"/>
    <lineage>
        <taxon>Bacteria</taxon>
        <taxon>Pseudomonadati</taxon>
        <taxon>Bacteroidota</taxon>
        <taxon>Sphingobacteriia</taxon>
        <taxon>Sphingobacteriales</taxon>
        <taxon>Sphingobacteriaceae</taxon>
        <taxon>Mucilaginibacter</taxon>
    </lineage>
</organism>
<dbReference type="Proteomes" id="UP000199679">
    <property type="component" value="Chromosome I"/>
</dbReference>
<evidence type="ECO:0000313" key="2">
    <source>
        <dbReference type="Proteomes" id="UP000199679"/>
    </source>
</evidence>
<name>A0A1H1R7D6_MUCMA</name>
<dbReference type="AlphaFoldDB" id="A0A1H1R7D6"/>
<accession>A0A1H1R7D6</accession>
<reference evidence="1 2" key="1">
    <citation type="submission" date="2016-10" db="EMBL/GenBank/DDBJ databases">
        <authorList>
            <person name="de Groot N.N."/>
        </authorList>
    </citation>
    <scope>NUCLEOTIDE SEQUENCE [LARGE SCALE GENOMIC DNA]</scope>
    <source>
        <strain evidence="1 2">MP1X4</strain>
    </source>
</reference>